<evidence type="ECO:0000313" key="1">
    <source>
        <dbReference type="EMBL" id="MCE8025700.1"/>
    </source>
</evidence>
<proteinExistence type="predicted"/>
<name>A0ABS9AUY8_9GAMM</name>
<dbReference type="RefSeq" id="WP_234254655.1">
    <property type="nucleotide sequence ID" value="NZ_JABFTV010000008.1"/>
</dbReference>
<gene>
    <name evidence="1" type="ORF">HOP59_16325</name>
</gene>
<organism evidence="1 2">
    <name type="scientific">Billgrantia aerodenitrificans</name>
    <dbReference type="NCBI Taxonomy" id="2733483"/>
    <lineage>
        <taxon>Bacteria</taxon>
        <taxon>Pseudomonadati</taxon>
        <taxon>Pseudomonadota</taxon>
        <taxon>Gammaproteobacteria</taxon>
        <taxon>Oceanospirillales</taxon>
        <taxon>Halomonadaceae</taxon>
        <taxon>Billgrantia</taxon>
    </lineage>
</organism>
<sequence>MLIVSLALSIIALCAVIVLLVNARVSHSYLQSSYDLLKQNSDALVLLLENEWMGLSKDAVFSKLEEASKQGEGRLIYKEIPRENIIMVNEVALIFEAGMLIEIR</sequence>
<dbReference type="Proteomes" id="UP001320272">
    <property type="component" value="Unassembled WGS sequence"/>
</dbReference>
<accession>A0ABS9AUY8</accession>
<dbReference type="EMBL" id="JABFTV010000008">
    <property type="protein sequence ID" value="MCE8025700.1"/>
    <property type="molecule type" value="Genomic_DNA"/>
</dbReference>
<comment type="caution">
    <text evidence="1">The sequence shown here is derived from an EMBL/GenBank/DDBJ whole genome shotgun (WGS) entry which is preliminary data.</text>
</comment>
<reference evidence="1 2" key="1">
    <citation type="journal article" date="2021" name="Front. Microbiol.">
        <title>Aerobic Denitrification and Heterotrophic Sulfur Oxidation in the Genus Halomonas Revealed by Six Novel Species Characterizations and Genome-Based Analysis.</title>
        <authorList>
            <person name="Wang L."/>
            <person name="Shao Z."/>
        </authorList>
    </citation>
    <scope>NUCLEOTIDE SEQUENCE [LARGE SCALE GENOMIC DNA]</scope>
    <source>
        <strain evidence="1 2">MCCC 1A11058</strain>
    </source>
</reference>
<dbReference type="InterPro" id="IPR028968">
    <property type="entry name" value="Imm58"/>
</dbReference>
<evidence type="ECO:0000313" key="2">
    <source>
        <dbReference type="Proteomes" id="UP001320272"/>
    </source>
</evidence>
<keyword evidence="2" id="KW-1185">Reference proteome</keyword>
<dbReference type="Pfam" id="PF15581">
    <property type="entry name" value="Imm58"/>
    <property type="match status" value="1"/>
</dbReference>
<protein>
    <submittedName>
        <fullName evidence="1">Immunity protein 58</fullName>
    </submittedName>
</protein>